<dbReference type="AlphaFoldDB" id="A0A4R3XYT4"/>
<keyword evidence="1" id="KW-0812">Transmembrane</keyword>
<comment type="caution">
    <text evidence="2">The sequence shown here is derived from an EMBL/GenBank/DDBJ whole genome shotgun (WGS) entry which is preliminary data.</text>
</comment>
<keyword evidence="1" id="KW-1133">Transmembrane helix</keyword>
<name>A0A4R3XYT4_9PROT</name>
<dbReference type="EMBL" id="SMCO01000013">
    <property type="protein sequence ID" value="TCV84071.1"/>
    <property type="molecule type" value="Genomic_DNA"/>
</dbReference>
<feature type="transmembrane region" description="Helical" evidence="1">
    <location>
        <begin position="36"/>
        <end position="54"/>
    </location>
</feature>
<reference evidence="2 3" key="1">
    <citation type="submission" date="2019-03" db="EMBL/GenBank/DDBJ databases">
        <title>Genomic Encyclopedia of Type Strains, Phase IV (KMG-IV): sequencing the most valuable type-strain genomes for metagenomic binning, comparative biology and taxonomic classification.</title>
        <authorList>
            <person name="Goeker M."/>
        </authorList>
    </citation>
    <scope>NUCLEOTIDE SEQUENCE [LARGE SCALE GENOMIC DNA]</scope>
    <source>
        <strain evidence="2 3">DSM 100309</strain>
    </source>
</reference>
<keyword evidence="3" id="KW-1185">Reference proteome</keyword>
<evidence type="ECO:0000256" key="1">
    <source>
        <dbReference type="SAM" id="Phobius"/>
    </source>
</evidence>
<proteinExistence type="predicted"/>
<evidence type="ECO:0000313" key="2">
    <source>
        <dbReference type="EMBL" id="TCV84071.1"/>
    </source>
</evidence>
<dbReference type="InterPro" id="IPR025356">
    <property type="entry name" value="DUF4260"/>
</dbReference>
<accession>A0A4R3XYT4</accession>
<feature type="transmembrane region" description="Helical" evidence="1">
    <location>
        <begin position="12"/>
        <end position="30"/>
    </location>
</feature>
<dbReference type="RefSeq" id="WP_223248156.1">
    <property type="nucleotide sequence ID" value="NZ_BHVT01000008.1"/>
</dbReference>
<evidence type="ECO:0000313" key="3">
    <source>
        <dbReference type="Proteomes" id="UP000295367"/>
    </source>
</evidence>
<keyword evidence="1" id="KW-0472">Membrane</keyword>
<feature type="transmembrane region" description="Helical" evidence="1">
    <location>
        <begin position="66"/>
        <end position="95"/>
    </location>
</feature>
<sequence length="125" mass="13730">MDAATGNIRLILRLEGLAILVASTFMFHKLNFAWPTYFWFFLLPDLSFTGYLFGPRVGAISYNLTHSYCGAIALTITGVVMANALVLAGGLIWFAHIGFDRALGYGLKYAQGFSYTHLGNIGKQV</sequence>
<protein>
    <submittedName>
        <fullName evidence="2">Uncharacterized protein DUF4260</fullName>
    </submittedName>
</protein>
<dbReference type="Proteomes" id="UP000295367">
    <property type="component" value="Unassembled WGS sequence"/>
</dbReference>
<gene>
    <name evidence="2" type="ORF">EDC63_1136</name>
</gene>
<organism evidence="2 3">
    <name type="scientific">Sulfurirhabdus autotrophica</name>
    <dbReference type="NCBI Taxonomy" id="1706046"/>
    <lineage>
        <taxon>Bacteria</taxon>
        <taxon>Pseudomonadati</taxon>
        <taxon>Pseudomonadota</taxon>
        <taxon>Betaproteobacteria</taxon>
        <taxon>Nitrosomonadales</taxon>
        <taxon>Sulfuricellaceae</taxon>
        <taxon>Sulfurirhabdus</taxon>
    </lineage>
</organism>
<dbReference type="Pfam" id="PF14079">
    <property type="entry name" value="DUF4260"/>
    <property type="match status" value="1"/>
</dbReference>